<gene>
    <name evidence="1" type="ORF">AHMF7605_11615</name>
</gene>
<name>A0A2T2YF30_9BACT</name>
<dbReference type="AlphaFoldDB" id="A0A2T2YF30"/>
<accession>A0A2T2YF30</accession>
<dbReference type="Proteomes" id="UP000240357">
    <property type="component" value="Unassembled WGS sequence"/>
</dbReference>
<protein>
    <submittedName>
        <fullName evidence="1">Uncharacterized protein</fullName>
    </submittedName>
</protein>
<organism evidence="1 2">
    <name type="scientific">Adhaeribacter arboris</name>
    <dbReference type="NCBI Taxonomy" id="2072846"/>
    <lineage>
        <taxon>Bacteria</taxon>
        <taxon>Pseudomonadati</taxon>
        <taxon>Bacteroidota</taxon>
        <taxon>Cytophagia</taxon>
        <taxon>Cytophagales</taxon>
        <taxon>Hymenobacteraceae</taxon>
        <taxon>Adhaeribacter</taxon>
    </lineage>
</organism>
<dbReference type="EMBL" id="PYFT01000001">
    <property type="protein sequence ID" value="PSR54119.1"/>
    <property type="molecule type" value="Genomic_DNA"/>
</dbReference>
<reference evidence="1 2" key="1">
    <citation type="submission" date="2018-03" db="EMBL/GenBank/DDBJ databases">
        <title>Adhaeribacter sp. HMF7605 Genome sequencing and assembly.</title>
        <authorList>
            <person name="Kang H."/>
            <person name="Kang J."/>
            <person name="Cha I."/>
            <person name="Kim H."/>
            <person name="Joh K."/>
        </authorList>
    </citation>
    <scope>NUCLEOTIDE SEQUENCE [LARGE SCALE GENOMIC DNA]</scope>
    <source>
        <strain evidence="1 2">HMF7605</strain>
    </source>
</reference>
<sequence length="80" mass="9500">MSESLYRVTFRVIFSDGTKCSRWYWGKKYKTVQAVLQAIESFKNNTGLSEWRTTFTSPDGIKVMSKFGEWRVEHYYPESK</sequence>
<comment type="caution">
    <text evidence="1">The sequence shown here is derived from an EMBL/GenBank/DDBJ whole genome shotgun (WGS) entry which is preliminary data.</text>
</comment>
<keyword evidence="2" id="KW-1185">Reference proteome</keyword>
<evidence type="ECO:0000313" key="2">
    <source>
        <dbReference type="Proteomes" id="UP000240357"/>
    </source>
</evidence>
<proteinExistence type="predicted"/>
<evidence type="ECO:0000313" key="1">
    <source>
        <dbReference type="EMBL" id="PSR54119.1"/>
    </source>
</evidence>